<dbReference type="OrthoDB" id="9795626at2"/>
<dbReference type="Gene3D" id="3.40.50.300">
    <property type="entry name" value="P-loop containing nucleotide triphosphate hydrolases"/>
    <property type="match status" value="2"/>
</dbReference>
<dbReference type="GO" id="GO:0006302">
    <property type="term" value="P:double-strand break repair"/>
    <property type="evidence" value="ECO:0007669"/>
    <property type="project" value="InterPro"/>
</dbReference>
<organism evidence="3 4">
    <name type="scientific">Candidatus Cryosericum septentrionale</name>
    <dbReference type="NCBI Taxonomy" id="2290913"/>
    <lineage>
        <taxon>Bacteria</taxon>
        <taxon>Pseudomonadati</taxon>
        <taxon>Caldisericota/Cryosericota group</taxon>
        <taxon>Candidatus Cryosericota</taxon>
        <taxon>Candidatus Cryosericia</taxon>
        <taxon>Candidatus Cryosericales</taxon>
        <taxon>Candidatus Cryosericaceae</taxon>
        <taxon>Candidatus Cryosericum</taxon>
    </lineage>
</organism>
<evidence type="ECO:0000256" key="1">
    <source>
        <dbReference type="SAM" id="Coils"/>
    </source>
</evidence>
<keyword evidence="4" id="KW-1185">Reference proteome</keyword>
<dbReference type="PANTHER" id="PTHR32114">
    <property type="entry name" value="ABC TRANSPORTER ABCH.3"/>
    <property type="match status" value="1"/>
</dbReference>
<feature type="domain" description="Rad50/SbcC-type AAA" evidence="2">
    <location>
        <begin position="5"/>
        <end position="251"/>
    </location>
</feature>
<dbReference type="InterPro" id="IPR027417">
    <property type="entry name" value="P-loop_NTPase"/>
</dbReference>
<accession>A0A398DJT7</accession>
<evidence type="ECO:0000259" key="2">
    <source>
        <dbReference type="Pfam" id="PF13476"/>
    </source>
</evidence>
<dbReference type="EMBL" id="QXIY01000044">
    <property type="protein sequence ID" value="RIE15822.1"/>
    <property type="molecule type" value="Genomic_DNA"/>
</dbReference>
<evidence type="ECO:0000313" key="4">
    <source>
        <dbReference type="Proteomes" id="UP000266113"/>
    </source>
</evidence>
<proteinExistence type="predicted"/>
<dbReference type="InterPro" id="IPR038729">
    <property type="entry name" value="Rad50/SbcC_AAA"/>
</dbReference>
<comment type="caution">
    <text evidence="3">The sequence shown here is derived from an EMBL/GenBank/DDBJ whole genome shotgun (WGS) entry which is preliminary data.</text>
</comment>
<sequence length="684" mass="77133">MILKQITVENFRQFRGRQSLVFAAGEPGKGKNVTVILGENGRGKTGLFRALMFCLYGDCSLAQDEDTRREDLRLVNTPTLVEASEAGNPVYATVQVEFTHHGVHYDVERRVKGVLHNGDHLEQVDKAELRYQDKNGNTKLVDSPSEIERTLNGILDRRVREYFLFDGEKIEHLTRSSAAQRIEVARGIRCLLDIDDLEKALAALKRLRGFLGEELSKVSTGEYAQVVTRLNELQRELDARTARLEEIDKELLLAGGEKKKLDDALAANEGIATQVAERKRLEDAREEWKTQANELLVQMRDRVGPSAVLLASNLVERVYGTVEDKRQSGEIPTALRKDLIERILSDEKCICGRPVTPGVPGAFEAILEWKNKAVDEHIENAAMDLWRLLSGLLGRFDDIRVFLETTIQRYGNLRNSMETATKSIESINEQIGGSERGDLLDLEKTRQLTESRMIERKAERLKIEDEIADREVERSQRSNRREQLERVEGQKSELAERVELALRTHEALDNVKSEFTSEVKTRLSDNASEIFSRLLDDEGRSMLRRIVVENDYSLQVLDPWDKPFLANISAGQRQVASISFILALARAAAGGQVLEMPLFMDTPFGKLSWQHRENLISQIPGAAAQWILLATDTELGRREASLLSRGGAWGKFAVLESQPDGSTTMREYKVSEALALLKNTEEDA</sequence>
<reference evidence="3 4" key="1">
    <citation type="submission" date="2018-09" db="EMBL/GenBank/DDBJ databases">
        <title>Discovery and Ecogenomic Context for Candidatus Cryosericales, a Global Caldiserica Order Active in Thawing Permafrost.</title>
        <authorList>
            <person name="Martinez M.A."/>
            <person name="Woodcroft B.J."/>
            <person name="Ignacio Espinoza J.C."/>
            <person name="Zayed A."/>
            <person name="Singleton C.M."/>
            <person name="Boyd J."/>
            <person name="Li Y.-F."/>
            <person name="Purvine S."/>
            <person name="Maughan H."/>
            <person name="Hodgkins S.B."/>
            <person name="Anderson D."/>
            <person name="Sederholm M."/>
            <person name="Temperton B."/>
            <person name="Saleska S.R."/>
            <person name="Tyson G.W."/>
            <person name="Rich V.I."/>
        </authorList>
    </citation>
    <scope>NUCLEOTIDE SEQUENCE [LARGE SCALE GENOMIC DNA]</scope>
    <source>
        <strain evidence="3 4">SMC1</strain>
    </source>
</reference>
<dbReference type="Pfam" id="PF13476">
    <property type="entry name" value="AAA_23"/>
    <property type="match status" value="1"/>
</dbReference>
<feature type="coiled-coil region" evidence="1">
    <location>
        <begin position="477"/>
        <end position="504"/>
    </location>
</feature>
<dbReference type="AlphaFoldDB" id="A0A398DJT7"/>
<dbReference type="RefSeq" id="WP_119086515.1">
    <property type="nucleotide sequence ID" value="NZ_QXIY01000044.1"/>
</dbReference>
<keyword evidence="1" id="KW-0175">Coiled coil</keyword>
<feature type="coiled-coil region" evidence="1">
    <location>
        <begin position="194"/>
        <end position="298"/>
    </location>
</feature>
<name>A0A398DJT7_9BACT</name>
<gene>
    <name evidence="3" type="ORF">SMC1_09400</name>
</gene>
<protein>
    <recommendedName>
        <fullName evidence="2">Rad50/SbcC-type AAA domain-containing protein</fullName>
    </recommendedName>
</protein>
<dbReference type="GO" id="GO:0016887">
    <property type="term" value="F:ATP hydrolysis activity"/>
    <property type="evidence" value="ECO:0007669"/>
    <property type="project" value="InterPro"/>
</dbReference>
<dbReference type="Proteomes" id="UP000266113">
    <property type="component" value="Unassembled WGS sequence"/>
</dbReference>
<dbReference type="SUPFAM" id="SSF52540">
    <property type="entry name" value="P-loop containing nucleoside triphosphate hydrolases"/>
    <property type="match status" value="1"/>
</dbReference>
<dbReference type="PANTHER" id="PTHR32114:SF2">
    <property type="entry name" value="ABC TRANSPORTER ABCH.3"/>
    <property type="match status" value="1"/>
</dbReference>
<evidence type="ECO:0000313" key="3">
    <source>
        <dbReference type="EMBL" id="RIE15822.1"/>
    </source>
</evidence>